<name>A0ACC0LQV8_RHOML</name>
<comment type="caution">
    <text evidence="1">The sequence shown here is derived from an EMBL/GenBank/DDBJ whole genome shotgun (WGS) entry which is preliminary data.</text>
</comment>
<evidence type="ECO:0000313" key="1">
    <source>
        <dbReference type="EMBL" id="KAI8530739.1"/>
    </source>
</evidence>
<sequence>MRNSDSSRAVFHRMIKHWPPRKLLPAWPSSRMHKALQRAHGMTVKKSWMNEGYGAHVHCTICLLNVKVQTREMVSRYWMLQTYDRSLETKSMFSTLAKKYDGYVIFGDNDKGNVISIGFKVLGIFIGDQIKRLSLAALKVFGRGLWLVFLIGHFKFGLCHFTVTSDKNDNLAHAQNSIEAFAKQGASLFRLPEIFHSRSQTPSQQKINLPLSTQLNAKIAEQNELREKELPLVLDNEKALTTKKDATRLAFFKDAQSTAMCSWDDCQKTMNE</sequence>
<proteinExistence type="predicted"/>
<protein>
    <submittedName>
        <fullName evidence="1">Uncharacterized protein</fullName>
    </submittedName>
</protein>
<accession>A0ACC0LQV8</accession>
<keyword evidence="2" id="KW-1185">Reference proteome</keyword>
<dbReference type="EMBL" id="CM046398">
    <property type="protein sequence ID" value="KAI8530739.1"/>
    <property type="molecule type" value="Genomic_DNA"/>
</dbReference>
<dbReference type="Proteomes" id="UP001062846">
    <property type="component" value="Chromosome 11"/>
</dbReference>
<gene>
    <name evidence="1" type="ORF">RHMOL_Rhmol11G0083000</name>
</gene>
<organism evidence="1 2">
    <name type="scientific">Rhododendron molle</name>
    <name type="common">Chinese azalea</name>
    <name type="synonym">Azalea mollis</name>
    <dbReference type="NCBI Taxonomy" id="49168"/>
    <lineage>
        <taxon>Eukaryota</taxon>
        <taxon>Viridiplantae</taxon>
        <taxon>Streptophyta</taxon>
        <taxon>Embryophyta</taxon>
        <taxon>Tracheophyta</taxon>
        <taxon>Spermatophyta</taxon>
        <taxon>Magnoliopsida</taxon>
        <taxon>eudicotyledons</taxon>
        <taxon>Gunneridae</taxon>
        <taxon>Pentapetalae</taxon>
        <taxon>asterids</taxon>
        <taxon>Ericales</taxon>
        <taxon>Ericaceae</taxon>
        <taxon>Ericoideae</taxon>
        <taxon>Rhodoreae</taxon>
        <taxon>Rhododendron</taxon>
    </lineage>
</organism>
<reference evidence="1" key="1">
    <citation type="submission" date="2022-02" db="EMBL/GenBank/DDBJ databases">
        <title>Plant Genome Project.</title>
        <authorList>
            <person name="Zhang R.-G."/>
        </authorList>
    </citation>
    <scope>NUCLEOTIDE SEQUENCE</scope>
    <source>
        <strain evidence="1">AT1</strain>
    </source>
</reference>
<evidence type="ECO:0000313" key="2">
    <source>
        <dbReference type="Proteomes" id="UP001062846"/>
    </source>
</evidence>